<reference evidence="2" key="1">
    <citation type="submission" date="2014-11" db="EMBL/GenBank/DDBJ databases">
        <authorList>
            <person name="Otto D Thomas"/>
            <person name="Naeem Raeece"/>
        </authorList>
    </citation>
    <scope>NUCLEOTIDE SEQUENCE</scope>
</reference>
<dbReference type="AlphaFoldDB" id="A0A0G4G243"/>
<feature type="compositionally biased region" description="Basic and acidic residues" evidence="1">
    <location>
        <begin position="36"/>
        <end position="51"/>
    </location>
</feature>
<name>A0A0G4G243_9ALVE</name>
<proteinExistence type="predicted"/>
<evidence type="ECO:0000313" key="2">
    <source>
        <dbReference type="EMBL" id="CEM22050.1"/>
    </source>
</evidence>
<organism evidence="2">
    <name type="scientific">Chromera velia CCMP2878</name>
    <dbReference type="NCBI Taxonomy" id="1169474"/>
    <lineage>
        <taxon>Eukaryota</taxon>
        <taxon>Sar</taxon>
        <taxon>Alveolata</taxon>
        <taxon>Colpodellida</taxon>
        <taxon>Chromeraceae</taxon>
        <taxon>Chromera</taxon>
    </lineage>
</organism>
<feature type="region of interest" description="Disordered" evidence="1">
    <location>
        <begin position="30"/>
        <end position="71"/>
    </location>
</feature>
<dbReference type="VEuPathDB" id="CryptoDB:Cvel_4076"/>
<gene>
    <name evidence="2" type="ORF">Cvel_4076</name>
</gene>
<sequence>MEDINYNGISYELLATLAKTIGLVKKLKKVRKRGHRQSERDSAFRVKERENAQQAARRGCFPSRGGQNSSS</sequence>
<accession>A0A0G4G243</accession>
<evidence type="ECO:0000256" key="1">
    <source>
        <dbReference type="SAM" id="MobiDB-lite"/>
    </source>
</evidence>
<protein>
    <submittedName>
        <fullName evidence="2">Uncharacterized protein</fullName>
    </submittedName>
</protein>
<dbReference type="EMBL" id="CDMZ01000816">
    <property type="protein sequence ID" value="CEM22050.1"/>
    <property type="molecule type" value="Genomic_DNA"/>
</dbReference>